<sequence length="752" mass="86465">MRMNKNSTIATIGYLLEYYVDNAYYDMNSGWLFTVTKAIPLLYDNKLNGFVKRLFTKPCFGALEADTSPLDMSQCRQKIESYVDQVDIKPLDVKPQLVRIPHNSLWTLFKEKIFSKWNTTVNSMILNNSTIHHINDKKVYMVPLPDFTVYPPNVNHSQGFVTTLWKFIKIMIYPRSRILSKESYSPFLRVIDNEDDTKVYNCPSINAATNLKWMTARKFFLRHFVTYLIFIISFGVSAVDYTTHAIANSEMFMSYKNTILTIANVISLYIGYYLFMSEMVQLKREKFARYANIYNFFDLVSIILPIGIVISRIMKYNDNTFQIATAFTMLIMYFQLLLLLRYFKAPGHYIYIITNILNKIWPFFAFMLIVIFGFGHAMYILLSNPTVDPVKSQFSVDSYSIKNATNSSQNLYPDIVIQHDVDPTSPSSNYFSSLVMSVVAVFFWTNGRWDQLSNWDSTAINVMAILGSLILVLIFQNLLISFMNGTFTQADVAGQNAARRYRAEMICDYETLEKPLGGKRGNSRYIYFIANSDIIDKWLSENKIYQQKSWTAHAESDDDLFSDDSDSDSDSDSDNDNDNDSDDDNDDHNSSLNSESSNIRNRDISNDSSDSDGSLKMNGSHFLLDEENYKSKSTTILEVFEFNGKHLKNSSSIKFHSKESSDENVSSINENNHNDMFSASSSNPKLPILIDQNPTINLDMSEQLEEISKRLKTSKNGMGSKEKNKIKEFENRFKAMERNINNILLKLNEASK</sequence>
<feature type="transmembrane region" description="Helical" evidence="4">
    <location>
        <begin position="296"/>
        <end position="314"/>
    </location>
</feature>
<feature type="transmembrane region" description="Helical" evidence="4">
    <location>
        <begin position="219"/>
        <end position="239"/>
    </location>
</feature>
<accession>A0A397VF23</accession>
<dbReference type="EMBL" id="QKWP01000444">
    <property type="protein sequence ID" value="RIB19927.1"/>
    <property type="molecule type" value="Genomic_DNA"/>
</dbReference>
<proteinExistence type="predicted"/>
<dbReference type="OrthoDB" id="2439775at2759"/>
<dbReference type="InterPro" id="IPR024862">
    <property type="entry name" value="TRPV"/>
</dbReference>
<dbReference type="STRING" id="44941.A0A397VF23"/>
<evidence type="ECO:0000256" key="4">
    <source>
        <dbReference type="SAM" id="Phobius"/>
    </source>
</evidence>
<feature type="transmembrane region" description="Helical" evidence="4">
    <location>
        <begin position="430"/>
        <end position="447"/>
    </location>
</feature>
<feature type="transmembrane region" description="Helical" evidence="4">
    <location>
        <begin position="320"/>
        <end position="340"/>
    </location>
</feature>
<keyword evidence="4" id="KW-1133">Transmembrane helix</keyword>
<dbReference type="PANTHER" id="PTHR10582:SF2">
    <property type="entry name" value="INACTIVE"/>
    <property type="match status" value="1"/>
</dbReference>
<evidence type="ECO:0000313" key="5">
    <source>
        <dbReference type="EMBL" id="RIB19927.1"/>
    </source>
</evidence>
<keyword evidence="2" id="KW-0175">Coiled coil</keyword>
<reference evidence="5 6" key="1">
    <citation type="submission" date="2018-06" db="EMBL/GenBank/DDBJ databases">
        <title>Comparative genomics reveals the genomic features of Rhizophagus irregularis, R. cerebriforme, R. diaphanum and Gigaspora rosea, and their symbiotic lifestyle signature.</title>
        <authorList>
            <person name="Morin E."/>
            <person name="San Clemente H."/>
            <person name="Chen E.C.H."/>
            <person name="De La Providencia I."/>
            <person name="Hainaut M."/>
            <person name="Kuo A."/>
            <person name="Kohler A."/>
            <person name="Murat C."/>
            <person name="Tang N."/>
            <person name="Roy S."/>
            <person name="Loubradou J."/>
            <person name="Henrissat B."/>
            <person name="Grigoriev I.V."/>
            <person name="Corradi N."/>
            <person name="Roux C."/>
            <person name="Martin F.M."/>
        </authorList>
    </citation>
    <scope>NUCLEOTIDE SEQUENCE [LARGE SCALE GENOMIC DNA]</scope>
    <source>
        <strain evidence="5 6">DAOM 194757</strain>
    </source>
</reference>
<feature type="transmembrane region" description="Helical" evidence="4">
    <location>
        <begin position="360"/>
        <end position="382"/>
    </location>
</feature>
<comment type="caution">
    <text evidence="5">The sequence shown here is derived from an EMBL/GenBank/DDBJ whole genome shotgun (WGS) entry which is preliminary data.</text>
</comment>
<evidence type="ECO:0000256" key="3">
    <source>
        <dbReference type="SAM" id="MobiDB-lite"/>
    </source>
</evidence>
<dbReference type="GO" id="GO:0098703">
    <property type="term" value="P:calcium ion import across plasma membrane"/>
    <property type="evidence" value="ECO:0007669"/>
    <property type="project" value="TreeGrafter"/>
</dbReference>
<keyword evidence="1" id="KW-0677">Repeat</keyword>
<feature type="compositionally biased region" description="Low complexity" evidence="3">
    <location>
        <begin position="590"/>
        <end position="599"/>
    </location>
</feature>
<evidence type="ECO:0000256" key="2">
    <source>
        <dbReference type="SAM" id="Coils"/>
    </source>
</evidence>
<dbReference type="GO" id="GO:0005886">
    <property type="term" value="C:plasma membrane"/>
    <property type="evidence" value="ECO:0007669"/>
    <property type="project" value="TreeGrafter"/>
</dbReference>
<dbReference type="Proteomes" id="UP000266673">
    <property type="component" value="Unassembled WGS sequence"/>
</dbReference>
<keyword evidence="4" id="KW-0812">Transmembrane</keyword>
<feature type="coiled-coil region" evidence="2">
    <location>
        <begin position="719"/>
        <end position="746"/>
    </location>
</feature>
<dbReference type="PANTHER" id="PTHR10582">
    <property type="entry name" value="TRANSIENT RECEPTOR POTENTIAL ION CHANNEL PROTEIN"/>
    <property type="match status" value="1"/>
</dbReference>
<keyword evidence="4" id="KW-0472">Membrane</keyword>
<feature type="compositionally biased region" description="Acidic residues" evidence="3">
    <location>
        <begin position="556"/>
        <end position="586"/>
    </location>
</feature>
<evidence type="ECO:0000256" key="1">
    <source>
        <dbReference type="ARBA" id="ARBA00022737"/>
    </source>
</evidence>
<evidence type="ECO:0008006" key="7">
    <source>
        <dbReference type="Google" id="ProtNLM"/>
    </source>
</evidence>
<evidence type="ECO:0000313" key="6">
    <source>
        <dbReference type="Proteomes" id="UP000266673"/>
    </source>
</evidence>
<protein>
    <recommendedName>
        <fullName evidence="7">Ion transport domain-containing protein</fullName>
    </recommendedName>
</protein>
<feature type="transmembrane region" description="Helical" evidence="4">
    <location>
        <begin position="459"/>
        <end position="479"/>
    </location>
</feature>
<dbReference type="GO" id="GO:0005216">
    <property type="term" value="F:monoatomic ion channel activity"/>
    <property type="evidence" value="ECO:0007669"/>
    <property type="project" value="InterPro"/>
</dbReference>
<keyword evidence="6" id="KW-1185">Reference proteome</keyword>
<feature type="transmembrane region" description="Helical" evidence="4">
    <location>
        <begin position="259"/>
        <end position="275"/>
    </location>
</feature>
<name>A0A397VF23_9GLOM</name>
<gene>
    <name evidence="5" type="ORF">C2G38_2180503</name>
</gene>
<organism evidence="5 6">
    <name type="scientific">Gigaspora rosea</name>
    <dbReference type="NCBI Taxonomy" id="44941"/>
    <lineage>
        <taxon>Eukaryota</taxon>
        <taxon>Fungi</taxon>
        <taxon>Fungi incertae sedis</taxon>
        <taxon>Mucoromycota</taxon>
        <taxon>Glomeromycotina</taxon>
        <taxon>Glomeromycetes</taxon>
        <taxon>Diversisporales</taxon>
        <taxon>Gigasporaceae</taxon>
        <taxon>Gigaspora</taxon>
    </lineage>
</organism>
<feature type="region of interest" description="Disordered" evidence="3">
    <location>
        <begin position="556"/>
        <end position="615"/>
    </location>
</feature>
<dbReference type="AlphaFoldDB" id="A0A397VF23"/>